<protein>
    <submittedName>
        <fullName evidence="1">Carboxylesterase</fullName>
    </submittedName>
</protein>
<reference evidence="1" key="1">
    <citation type="submission" date="2022-04" db="EMBL/GenBank/DDBJ databases">
        <title>Chromosome-scale genome assembly of Holotrichia oblita Faldermann.</title>
        <authorList>
            <person name="Rongchong L."/>
        </authorList>
    </citation>
    <scope>NUCLEOTIDE SEQUENCE</scope>
    <source>
        <strain evidence="1">81SQS9</strain>
    </source>
</reference>
<comment type="caution">
    <text evidence="1">The sequence shown here is derived from an EMBL/GenBank/DDBJ whole genome shotgun (WGS) entry which is preliminary data.</text>
</comment>
<name>A0ACB9ST13_HOLOL</name>
<dbReference type="EMBL" id="CM043021">
    <property type="protein sequence ID" value="KAI4457908.1"/>
    <property type="molecule type" value="Genomic_DNA"/>
</dbReference>
<sequence>MKKHVKNIKFKYTLYFTAVHGGNSPPVIEISNGWLQGTLQKSYNGRVYSSFQGIPYARPPIGDLRFEAPKEPYNWTGTWIANTKHSCMYNTGSEITGDEDCLYLNVYVPRETPDPADNLNIIVHIHAGGMLVWDSTFYAGAKYLMDEEVILVTMNYRLGALGFFSTDDDVVPGNNGLKDQVLSLKWIQKNIRYFGGNPESVMLTGMSAGSVSVHLHYFSPLSRGLFHKGVSQSGTALHPLIPQKSASQSAKQLGEMLGCPTDNSKHLRDCLRTRSAKTIIVSQKSFLPSDASQGPTFGPVIEIPSDGAFLIEHPYKLLIDKNIADVPWIVGTNEEEGSFVVHRKKFNNYFSHFYLFILNQMITIII</sequence>
<dbReference type="Proteomes" id="UP001056778">
    <property type="component" value="Chromosome 7"/>
</dbReference>
<evidence type="ECO:0000313" key="2">
    <source>
        <dbReference type="Proteomes" id="UP001056778"/>
    </source>
</evidence>
<keyword evidence="2" id="KW-1185">Reference proteome</keyword>
<accession>A0ACB9ST13</accession>
<proteinExistence type="predicted"/>
<organism evidence="1 2">
    <name type="scientific">Holotrichia oblita</name>
    <name type="common">Chafer beetle</name>
    <dbReference type="NCBI Taxonomy" id="644536"/>
    <lineage>
        <taxon>Eukaryota</taxon>
        <taxon>Metazoa</taxon>
        <taxon>Ecdysozoa</taxon>
        <taxon>Arthropoda</taxon>
        <taxon>Hexapoda</taxon>
        <taxon>Insecta</taxon>
        <taxon>Pterygota</taxon>
        <taxon>Neoptera</taxon>
        <taxon>Endopterygota</taxon>
        <taxon>Coleoptera</taxon>
        <taxon>Polyphaga</taxon>
        <taxon>Scarabaeiformia</taxon>
        <taxon>Scarabaeidae</taxon>
        <taxon>Melolonthinae</taxon>
        <taxon>Holotrichia</taxon>
    </lineage>
</organism>
<evidence type="ECO:0000313" key="1">
    <source>
        <dbReference type="EMBL" id="KAI4457908.1"/>
    </source>
</evidence>
<gene>
    <name evidence="1" type="ORF">MML48_7g00012863</name>
</gene>